<evidence type="ECO:0000256" key="3">
    <source>
        <dbReference type="ARBA" id="ARBA00023015"/>
    </source>
</evidence>
<dbReference type="InterPro" id="IPR036390">
    <property type="entry name" value="WH_DNA-bd_sf"/>
</dbReference>
<evidence type="ECO:0000256" key="1">
    <source>
        <dbReference type="ARBA" id="ARBA00005384"/>
    </source>
</evidence>
<keyword evidence="3" id="KW-0805">Transcription regulation</keyword>
<dbReference type="InterPro" id="IPR051446">
    <property type="entry name" value="HTH_trans_reg/aminotransferase"/>
</dbReference>
<dbReference type="Proteomes" id="UP001217485">
    <property type="component" value="Unassembled WGS sequence"/>
</dbReference>
<evidence type="ECO:0000313" key="8">
    <source>
        <dbReference type="EMBL" id="MDC0685941.1"/>
    </source>
</evidence>
<dbReference type="InterPro" id="IPR015421">
    <property type="entry name" value="PyrdxlP-dep_Trfase_major"/>
</dbReference>
<dbReference type="SUPFAM" id="SSF46785">
    <property type="entry name" value="Winged helix' DNA-binding domain"/>
    <property type="match status" value="1"/>
</dbReference>
<keyword evidence="5" id="KW-0804">Transcription</keyword>
<reference evidence="8 9" key="1">
    <citation type="submission" date="2023-01" db="EMBL/GenBank/DDBJ databases">
        <title>Minimal conservation of predation-associated metabolite biosynthetic gene clusters underscores biosynthetic potential of Myxococcota including descriptions for ten novel species: Archangium lansinium sp. nov., Myxococcus landrumus sp. nov., Nannocystis bai.</title>
        <authorList>
            <person name="Ahearne A."/>
            <person name="Stevens C."/>
            <person name="Dowd S."/>
        </authorList>
    </citation>
    <scope>NUCLEOTIDE SEQUENCE [LARGE SCALE GENOMIC DNA]</scope>
    <source>
        <strain evidence="8 9">WIWO2</strain>
    </source>
</reference>
<evidence type="ECO:0000256" key="5">
    <source>
        <dbReference type="ARBA" id="ARBA00023163"/>
    </source>
</evidence>
<feature type="region of interest" description="Disordered" evidence="6">
    <location>
        <begin position="54"/>
        <end position="76"/>
    </location>
</feature>
<dbReference type="PANTHER" id="PTHR46577:SF1">
    <property type="entry name" value="HTH-TYPE TRANSCRIPTIONAL REGULATORY PROTEIN GABR"/>
    <property type="match status" value="1"/>
</dbReference>
<dbReference type="Pfam" id="PF00155">
    <property type="entry name" value="Aminotran_1_2"/>
    <property type="match status" value="1"/>
</dbReference>
<dbReference type="InterPro" id="IPR000524">
    <property type="entry name" value="Tscrpt_reg_HTH_GntR"/>
</dbReference>
<comment type="similarity">
    <text evidence="1">In the C-terminal section; belongs to the class-I pyridoxal-phosphate-dependent aminotransferase family.</text>
</comment>
<organism evidence="8 9">
    <name type="scientific">Sorangium atrum</name>
    <dbReference type="NCBI Taxonomy" id="2995308"/>
    <lineage>
        <taxon>Bacteria</taxon>
        <taxon>Pseudomonadati</taxon>
        <taxon>Myxococcota</taxon>
        <taxon>Polyangia</taxon>
        <taxon>Polyangiales</taxon>
        <taxon>Polyangiaceae</taxon>
        <taxon>Sorangium</taxon>
    </lineage>
</organism>
<name>A0ABT5CLI4_9BACT</name>
<dbReference type="EMBL" id="JAQNDK010000007">
    <property type="protein sequence ID" value="MDC0685941.1"/>
    <property type="molecule type" value="Genomic_DNA"/>
</dbReference>
<evidence type="ECO:0000256" key="2">
    <source>
        <dbReference type="ARBA" id="ARBA00022898"/>
    </source>
</evidence>
<dbReference type="PANTHER" id="PTHR46577">
    <property type="entry name" value="HTH-TYPE TRANSCRIPTIONAL REGULATORY PROTEIN GABR"/>
    <property type="match status" value="1"/>
</dbReference>
<sequence length="572" mass="61754">MRRGFVVALLEHPSNNRKDNSLPDAAGLPRLAIGARRPIDARVADIARGAPRLTDSGRRGIESSGAGARALRPSDAGTGGVAVTRELVLQLGAAGQGPLFLQIARAIVEDIERGRLRPGERLPSSRKLAIQLGVHRKTVIAAFLELARQGWITSAPASGTYVSSDLPAKLPPFRRRALADRAGFDLPGRPLPAPSSTPRAGLLLLGGVPELGFVPRLELCRAYRRALLGAGARALMDYGDPRGEPRLRRAVVESLTRARGVRASVESVNIVRGSQQGLYLAARALLDPGDCVAIEAYSHPAARGALELSGVELVPVPLDGEGLDVAALEALCAARRVKAVYTTPHHQLPTTVTLTAPRRVRLLELARRRRLLVLEDDYDHEFRYEGRPVLPLSSADRHGVVVYLGTLSKILAPGLRLGFVVSTPDVAERIAAYRAFVDHQGDHAIERAVAELLEDGEIDRHTQRVRRAYRARRDALCEALARHLPGLEFDPPSGGMALWARAPGVDIDAWARRAHAAGVSFQPASHFALGRWPLDFARFGFAACDEAQLADAARRLAQTLPKARSRPAGDRP</sequence>
<accession>A0ABT5CLI4</accession>
<evidence type="ECO:0000256" key="4">
    <source>
        <dbReference type="ARBA" id="ARBA00023125"/>
    </source>
</evidence>
<dbReference type="InterPro" id="IPR036388">
    <property type="entry name" value="WH-like_DNA-bd_sf"/>
</dbReference>
<dbReference type="Gene3D" id="1.10.10.10">
    <property type="entry name" value="Winged helix-like DNA-binding domain superfamily/Winged helix DNA-binding domain"/>
    <property type="match status" value="1"/>
</dbReference>
<keyword evidence="2" id="KW-0663">Pyridoxal phosphate</keyword>
<gene>
    <name evidence="8" type="ORF">POL72_50025</name>
</gene>
<keyword evidence="4" id="KW-0238">DNA-binding</keyword>
<dbReference type="PROSITE" id="PS50949">
    <property type="entry name" value="HTH_GNTR"/>
    <property type="match status" value="1"/>
</dbReference>
<dbReference type="CDD" id="cd07377">
    <property type="entry name" value="WHTH_GntR"/>
    <property type="match status" value="1"/>
</dbReference>
<comment type="caution">
    <text evidence="8">The sequence shown here is derived from an EMBL/GenBank/DDBJ whole genome shotgun (WGS) entry which is preliminary data.</text>
</comment>
<dbReference type="SMART" id="SM00345">
    <property type="entry name" value="HTH_GNTR"/>
    <property type="match status" value="1"/>
</dbReference>
<dbReference type="CDD" id="cd00609">
    <property type="entry name" value="AAT_like"/>
    <property type="match status" value="1"/>
</dbReference>
<keyword evidence="8" id="KW-0032">Aminotransferase</keyword>
<dbReference type="InterPro" id="IPR015424">
    <property type="entry name" value="PyrdxlP-dep_Trfase"/>
</dbReference>
<evidence type="ECO:0000313" key="9">
    <source>
        <dbReference type="Proteomes" id="UP001217485"/>
    </source>
</evidence>
<dbReference type="Gene3D" id="3.40.640.10">
    <property type="entry name" value="Type I PLP-dependent aspartate aminotransferase-like (Major domain)"/>
    <property type="match status" value="1"/>
</dbReference>
<evidence type="ECO:0000259" key="7">
    <source>
        <dbReference type="PROSITE" id="PS50949"/>
    </source>
</evidence>
<dbReference type="GO" id="GO:0008483">
    <property type="term" value="F:transaminase activity"/>
    <property type="evidence" value="ECO:0007669"/>
    <property type="project" value="UniProtKB-KW"/>
</dbReference>
<dbReference type="InterPro" id="IPR004839">
    <property type="entry name" value="Aminotransferase_I/II_large"/>
</dbReference>
<proteinExistence type="inferred from homology"/>
<dbReference type="RefSeq" id="WP_272104525.1">
    <property type="nucleotide sequence ID" value="NZ_JAQNDK010000007.1"/>
</dbReference>
<feature type="domain" description="HTH gntR-type" evidence="7">
    <location>
        <begin position="97"/>
        <end position="165"/>
    </location>
</feature>
<protein>
    <submittedName>
        <fullName evidence="8">PLP-dependent aminotransferase family protein</fullName>
    </submittedName>
</protein>
<keyword evidence="9" id="KW-1185">Reference proteome</keyword>
<dbReference type="SUPFAM" id="SSF53383">
    <property type="entry name" value="PLP-dependent transferases"/>
    <property type="match status" value="1"/>
</dbReference>
<evidence type="ECO:0000256" key="6">
    <source>
        <dbReference type="SAM" id="MobiDB-lite"/>
    </source>
</evidence>
<keyword evidence="8" id="KW-0808">Transferase</keyword>
<dbReference type="Pfam" id="PF00392">
    <property type="entry name" value="GntR"/>
    <property type="match status" value="1"/>
</dbReference>